<proteinExistence type="predicted"/>
<evidence type="ECO:0000313" key="1">
    <source>
        <dbReference type="EMBL" id="EFB89347.1"/>
    </source>
</evidence>
<evidence type="ECO:0000313" key="2">
    <source>
        <dbReference type="Proteomes" id="UP000006462"/>
    </source>
</evidence>
<reference evidence="1 2" key="1">
    <citation type="submission" date="2009-12" db="EMBL/GenBank/DDBJ databases">
        <authorList>
            <person name="Shrivastava S."/>
            <person name="Madupu R."/>
            <person name="Durkin A.S."/>
            <person name="Torralba M."/>
            <person name="Methe B."/>
            <person name="Sutton G.G."/>
            <person name="Strausberg R.L."/>
            <person name="Nelson K.E."/>
        </authorList>
    </citation>
    <scope>NUCLEOTIDE SEQUENCE [LARGE SCALE GENOMIC DNA]</scope>
    <source>
        <strain evidence="1 2">W5455</strain>
    </source>
</reference>
<protein>
    <submittedName>
        <fullName evidence="1">Uncharacterized protein</fullName>
    </submittedName>
</protein>
<gene>
    <name evidence="1" type="ORF">HMPREF7215_0839</name>
</gene>
<comment type="caution">
    <text evidence="1">The sequence shown here is derived from an EMBL/GenBank/DDBJ whole genome shotgun (WGS) entry which is preliminary data.</text>
</comment>
<keyword evidence="2" id="KW-1185">Reference proteome</keyword>
<accession>A0ABP2HPT3</accession>
<sequence length="37" mass="4379">MTNKITEPFYFVFPASSRRFSFSVRRRSSSVLILTSY</sequence>
<name>A0ABP2HPT3_9BACT</name>
<dbReference type="Proteomes" id="UP000006462">
    <property type="component" value="Unassembled WGS sequence"/>
</dbReference>
<organism evidence="1 2">
    <name type="scientific">Pyramidobacter piscolens W5455</name>
    <dbReference type="NCBI Taxonomy" id="352165"/>
    <lineage>
        <taxon>Bacteria</taxon>
        <taxon>Thermotogati</taxon>
        <taxon>Synergistota</taxon>
        <taxon>Synergistia</taxon>
        <taxon>Synergistales</taxon>
        <taxon>Dethiosulfovibrionaceae</taxon>
        <taxon>Pyramidobacter</taxon>
    </lineage>
</organism>
<dbReference type="EMBL" id="ADFP01000137">
    <property type="protein sequence ID" value="EFB89347.1"/>
    <property type="molecule type" value="Genomic_DNA"/>
</dbReference>